<dbReference type="EMBL" id="FNDD01000058">
    <property type="protein sequence ID" value="SDI08382.1"/>
    <property type="molecule type" value="Genomic_DNA"/>
</dbReference>
<reference evidence="1 2" key="1">
    <citation type="submission" date="2016-10" db="EMBL/GenBank/DDBJ databases">
        <authorList>
            <person name="de Groot N.N."/>
        </authorList>
    </citation>
    <scope>NUCLEOTIDE SEQUENCE [LARGE SCALE GENOMIC DNA]</scope>
    <source>
        <strain evidence="1 2">CGMCC 1.10228</strain>
    </source>
</reference>
<keyword evidence="2" id="KW-1185">Reference proteome</keyword>
<dbReference type="Proteomes" id="UP000198854">
    <property type="component" value="Unassembled WGS sequence"/>
</dbReference>
<protein>
    <submittedName>
        <fullName evidence="1">Uncharacterized protein</fullName>
    </submittedName>
</protein>
<evidence type="ECO:0000313" key="1">
    <source>
        <dbReference type="EMBL" id="SDI08382.1"/>
    </source>
</evidence>
<evidence type="ECO:0000313" key="2">
    <source>
        <dbReference type="Proteomes" id="UP000198854"/>
    </source>
</evidence>
<feature type="non-terminal residue" evidence="1">
    <location>
        <position position="1"/>
    </location>
</feature>
<proteinExistence type="predicted"/>
<organism evidence="1 2">
    <name type="scientific">Vibrio xiamenensis</name>
    <dbReference type="NCBI Taxonomy" id="861298"/>
    <lineage>
        <taxon>Bacteria</taxon>
        <taxon>Pseudomonadati</taxon>
        <taxon>Pseudomonadota</taxon>
        <taxon>Gammaproteobacteria</taxon>
        <taxon>Vibrionales</taxon>
        <taxon>Vibrionaceae</taxon>
        <taxon>Vibrio</taxon>
    </lineage>
</organism>
<name>A0A1G8HP68_9VIBR</name>
<dbReference type="AlphaFoldDB" id="A0A1G8HP68"/>
<sequence length="56" mass="5951">NQAQLEAYYEGANAALCGNSDNVNHVFEHPSCEIGDAFRKGHAAQLAAMSQDSSIV</sequence>
<accession>A0A1G8HP68</accession>
<gene>
    <name evidence="1" type="ORF">SAMN04488136_1581</name>
</gene>